<evidence type="ECO:0000313" key="2">
    <source>
        <dbReference type="Ensembl" id="ENSMPUP00000004622.1"/>
    </source>
</evidence>
<name>M3XZX1_MUSPF</name>
<feature type="region of interest" description="Disordered" evidence="1">
    <location>
        <begin position="21"/>
        <end position="66"/>
    </location>
</feature>
<dbReference type="AlphaFoldDB" id="M3XZX1"/>
<dbReference type="HOGENOM" id="CLU_2432655_0_0_1"/>
<sequence>HGQGTSPPWPRVLCRPGLRAGWAAGDNGELRPWPGAGIAGRRPSRTNPQRPSCASARATAKQPRRQITEDFKQLQVGRAWNHQAALRPPPH</sequence>
<reference evidence="2" key="1">
    <citation type="submission" date="2024-06" db="UniProtKB">
        <authorList>
            <consortium name="Ensembl"/>
        </authorList>
    </citation>
    <scope>IDENTIFICATION</scope>
</reference>
<accession>M3XZX1</accession>
<dbReference type="InParanoid" id="M3XZX1"/>
<proteinExistence type="predicted"/>
<organism evidence="2">
    <name type="scientific">Mustela putorius furo</name>
    <name type="common">European domestic ferret</name>
    <name type="synonym">Mustela furo</name>
    <dbReference type="NCBI Taxonomy" id="9669"/>
    <lineage>
        <taxon>Eukaryota</taxon>
        <taxon>Metazoa</taxon>
        <taxon>Chordata</taxon>
        <taxon>Craniata</taxon>
        <taxon>Vertebrata</taxon>
        <taxon>Euteleostomi</taxon>
        <taxon>Mammalia</taxon>
        <taxon>Eutheria</taxon>
        <taxon>Laurasiatheria</taxon>
        <taxon>Carnivora</taxon>
        <taxon>Caniformia</taxon>
        <taxon>Musteloidea</taxon>
        <taxon>Mustelidae</taxon>
        <taxon>Mustelinae</taxon>
        <taxon>Mustela</taxon>
    </lineage>
</organism>
<evidence type="ECO:0000256" key="1">
    <source>
        <dbReference type="SAM" id="MobiDB-lite"/>
    </source>
</evidence>
<protein>
    <submittedName>
        <fullName evidence="2">Uncharacterized protein</fullName>
    </submittedName>
</protein>
<dbReference type="Ensembl" id="ENSMPUT00000004703.1">
    <property type="protein sequence ID" value="ENSMPUP00000004622.1"/>
    <property type="gene ID" value="ENSMPUG00000004659.1"/>
</dbReference>
<dbReference type="EMBL" id="AEYP01049388">
    <property type="status" value="NOT_ANNOTATED_CDS"/>
    <property type="molecule type" value="Genomic_DNA"/>
</dbReference>